<gene>
    <name evidence="1" type="ORF">KP509_12G074800</name>
</gene>
<organism evidence="1 2">
    <name type="scientific">Ceratopteris richardii</name>
    <name type="common">Triangle waterfern</name>
    <dbReference type="NCBI Taxonomy" id="49495"/>
    <lineage>
        <taxon>Eukaryota</taxon>
        <taxon>Viridiplantae</taxon>
        <taxon>Streptophyta</taxon>
        <taxon>Embryophyta</taxon>
        <taxon>Tracheophyta</taxon>
        <taxon>Polypodiopsida</taxon>
        <taxon>Polypodiidae</taxon>
        <taxon>Polypodiales</taxon>
        <taxon>Pteridineae</taxon>
        <taxon>Pteridaceae</taxon>
        <taxon>Parkerioideae</taxon>
        <taxon>Ceratopteris</taxon>
    </lineage>
</organism>
<proteinExistence type="predicted"/>
<accession>A0A8T2TMU9</accession>
<reference evidence="1" key="1">
    <citation type="submission" date="2021-08" db="EMBL/GenBank/DDBJ databases">
        <title>WGS assembly of Ceratopteris richardii.</title>
        <authorList>
            <person name="Marchant D.B."/>
            <person name="Chen G."/>
            <person name="Jenkins J."/>
            <person name="Shu S."/>
            <person name="Leebens-Mack J."/>
            <person name="Grimwood J."/>
            <person name="Schmutz J."/>
            <person name="Soltis P."/>
            <person name="Soltis D."/>
            <person name="Chen Z.-H."/>
        </authorList>
    </citation>
    <scope>NUCLEOTIDE SEQUENCE</scope>
    <source>
        <strain evidence="1">Whitten #5841</strain>
        <tissue evidence="1">Leaf</tissue>
    </source>
</reference>
<keyword evidence="2" id="KW-1185">Reference proteome</keyword>
<dbReference type="AlphaFoldDB" id="A0A8T2TMU9"/>
<sequence>MTEEVLMDVTQSLCSLSSDQPYLMMTSILLVKQLLFLISRDLICIQIGLEQVCHGCQTLISALPWLVGWPHLPPWRKSSRDGSSSLPLRKGSMEEKLVCDSLGLTLLSADES</sequence>
<comment type="caution">
    <text evidence="1">The sequence shown here is derived from an EMBL/GenBank/DDBJ whole genome shotgun (WGS) entry which is preliminary data.</text>
</comment>
<evidence type="ECO:0000313" key="1">
    <source>
        <dbReference type="EMBL" id="KAH7423808.1"/>
    </source>
</evidence>
<name>A0A8T2TMU9_CERRI</name>
<dbReference type="Proteomes" id="UP000825935">
    <property type="component" value="Chromosome 12"/>
</dbReference>
<dbReference type="EMBL" id="CM035417">
    <property type="protein sequence ID" value="KAH7423808.1"/>
    <property type="molecule type" value="Genomic_DNA"/>
</dbReference>
<evidence type="ECO:0000313" key="2">
    <source>
        <dbReference type="Proteomes" id="UP000825935"/>
    </source>
</evidence>
<protein>
    <submittedName>
        <fullName evidence="1">Uncharacterized protein</fullName>
    </submittedName>
</protein>